<dbReference type="AlphaFoldDB" id="W4QJA1"/>
<dbReference type="Gene3D" id="1.25.10.90">
    <property type="match status" value="1"/>
</dbReference>
<comment type="caution">
    <text evidence="1">The sequence shown here is derived from an EMBL/GenBank/DDBJ whole genome shotgun (WGS) entry which is preliminary data.</text>
</comment>
<accession>W4QJA1</accession>
<dbReference type="Pfam" id="PF08713">
    <property type="entry name" value="DNA_alkylation"/>
    <property type="match status" value="1"/>
</dbReference>
<sequence length="249" mass="28889">MKRDDIINSLKERSSIKYHQNVVRMGIPEHNSIGVSTGEVRKLAKKINKHIPAYEAHELGFSLWQSGYHEAKLLAVLLMDPVETNETDIERLMQEVYSWDLCDHVCKNLIILQPKFQEYIYKWCDDTKTYYKRAAFCLMAASCVPSNKVQVTREDIDDYLHIIRKHADDERTHVKKATSWALREIGKKDADLLERVLILAHELHNSPSKHERWVGRHALKELENLVSVDERQRLISSQTKMGKSAGKSL</sequence>
<name>W4QJA1_9BACI</name>
<evidence type="ECO:0008006" key="3">
    <source>
        <dbReference type="Google" id="ProtNLM"/>
    </source>
</evidence>
<keyword evidence="2" id="KW-1185">Reference proteome</keyword>
<organism evidence="1 2">
    <name type="scientific">Halalkalibacter hemicellulosilyticusJCM 9152</name>
    <dbReference type="NCBI Taxonomy" id="1236971"/>
    <lineage>
        <taxon>Bacteria</taxon>
        <taxon>Bacillati</taxon>
        <taxon>Bacillota</taxon>
        <taxon>Bacilli</taxon>
        <taxon>Bacillales</taxon>
        <taxon>Bacillaceae</taxon>
        <taxon>Halalkalibacter</taxon>
    </lineage>
</organism>
<dbReference type="InterPro" id="IPR016024">
    <property type="entry name" value="ARM-type_fold"/>
</dbReference>
<dbReference type="Proteomes" id="UP000018895">
    <property type="component" value="Unassembled WGS sequence"/>
</dbReference>
<proteinExistence type="predicted"/>
<dbReference type="CDD" id="cd06561">
    <property type="entry name" value="AlkD_like"/>
    <property type="match status" value="1"/>
</dbReference>
<dbReference type="PANTHER" id="PTHR41291">
    <property type="entry name" value="DNA ALKYLATION REPAIR PROTEIN"/>
    <property type="match status" value="1"/>
</dbReference>
<protein>
    <recommendedName>
        <fullName evidence="3">DNA alkylation repair enzyme</fullName>
    </recommendedName>
</protein>
<evidence type="ECO:0000313" key="2">
    <source>
        <dbReference type="Proteomes" id="UP000018895"/>
    </source>
</evidence>
<reference evidence="1" key="1">
    <citation type="journal article" date="2014" name="Genome Announc.">
        <title>Draft Genome Sequences of Three Alkaliphilic Bacillus Strains, Bacillus wakoensis JCM 9140T, Bacillus akibai JCM 9157T, and Bacillus hemicellulosilyticus JCM 9152T.</title>
        <authorList>
            <person name="Yuki M."/>
            <person name="Oshima K."/>
            <person name="Suda W."/>
            <person name="Oshida Y."/>
            <person name="Kitamura K."/>
            <person name="Iida T."/>
            <person name="Hattori M."/>
            <person name="Ohkuma M."/>
        </authorList>
    </citation>
    <scope>NUCLEOTIDE SEQUENCE [LARGE SCALE GENOMIC DNA]</scope>
    <source>
        <strain evidence="1">JCM 9152</strain>
    </source>
</reference>
<dbReference type="SUPFAM" id="SSF48371">
    <property type="entry name" value="ARM repeat"/>
    <property type="match status" value="1"/>
</dbReference>
<dbReference type="InterPro" id="IPR014825">
    <property type="entry name" value="DNA_alkylation"/>
</dbReference>
<evidence type="ECO:0000313" key="1">
    <source>
        <dbReference type="EMBL" id="GAE31977.1"/>
    </source>
</evidence>
<dbReference type="PANTHER" id="PTHR41291:SF1">
    <property type="entry name" value="DNA ALKYLATION REPAIR PROTEIN"/>
    <property type="match status" value="1"/>
</dbReference>
<gene>
    <name evidence="1" type="ORF">JCM9152_3482</name>
</gene>
<dbReference type="EMBL" id="BAUU01000026">
    <property type="protein sequence ID" value="GAE31977.1"/>
    <property type="molecule type" value="Genomic_DNA"/>
</dbReference>
<dbReference type="OrthoDB" id="9775346at2"/>
<dbReference type="RefSeq" id="WP_035346224.1">
    <property type="nucleotide sequence ID" value="NZ_BAUU01000026.1"/>
</dbReference>